<dbReference type="EMBL" id="BAABAL010000027">
    <property type="protein sequence ID" value="GAA4036534.1"/>
    <property type="molecule type" value="Genomic_DNA"/>
</dbReference>
<evidence type="ECO:0000313" key="1">
    <source>
        <dbReference type="EMBL" id="GAA4036534.1"/>
    </source>
</evidence>
<accession>A0ABP7U604</accession>
<sequence length="79" mass="9096">MSSYLVAYSPQSQRALVAVPSSMREEIEAKIERYANAQHNLTDGRYREHEVRGSGFVATCTIRHDVHRLTVLQIKVRMH</sequence>
<gene>
    <name evidence="1" type="ORF">GCM10022247_72930</name>
</gene>
<proteinExistence type="predicted"/>
<evidence type="ECO:0000313" key="2">
    <source>
        <dbReference type="Proteomes" id="UP001501747"/>
    </source>
</evidence>
<keyword evidence="2" id="KW-1185">Reference proteome</keyword>
<comment type="caution">
    <text evidence="1">The sequence shown here is derived from an EMBL/GenBank/DDBJ whole genome shotgun (WGS) entry which is preliminary data.</text>
</comment>
<organism evidence="1 2">
    <name type="scientific">Allokutzneria multivorans</name>
    <dbReference type="NCBI Taxonomy" id="1142134"/>
    <lineage>
        <taxon>Bacteria</taxon>
        <taxon>Bacillati</taxon>
        <taxon>Actinomycetota</taxon>
        <taxon>Actinomycetes</taxon>
        <taxon>Pseudonocardiales</taxon>
        <taxon>Pseudonocardiaceae</taxon>
        <taxon>Allokutzneria</taxon>
    </lineage>
</organism>
<dbReference type="Proteomes" id="UP001501747">
    <property type="component" value="Unassembled WGS sequence"/>
</dbReference>
<protein>
    <submittedName>
        <fullName evidence="1">Uncharacterized protein</fullName>
    </submittedName>
</protein>
<reference evidence="2" key="1">
    <citation type="journal article" date="2019" name="Int. J. Syst. Evol. Microbiol.">
        <title>The Global Catalogue of Microorganisms (GCM) 10K type strain sequencing project: providing services to taxonomists for standard genome sequencing and annotation.</title>
        <authorList>
            <consortium name="The Broad Institute Genomics Platform"/>
            <consortium name="The Broad Institute Genome Sequencing Center for Infectious Disease"/>
            <person name="Wu L."/>
            <person name="Ma J."/>
        </authorList>
    </citation>
    <scope>NUCLEOTIDE SEQUENCE [LARGE SCALE GENOMIC DNA]</scope>
    <source>
        <strain evidence="2">JCM 17342</strain>
    </source>
</reference>
<name>A0ABP7U604_9PSEU</name>